<evidence type="ECO:0000313" key="4">
    <source>
        <dbReference type="EMBL" id="KAH9301416.1"/>
    </source>
</evidence>
<sequence length="595" mass="68136">MIKEEEGGQKRYKARLVVKGFAKKSGIDFSKIFSPVVKMTSIRIVLSLVAVEDFHLKKLDFKMNFLHGDLEEEIYMQQPLGYEFKGKEKLACMLKKSLHGIKKDPRKWYMRFDNFMHENGYMSCEYDHCVYFKKLENACYIILLLYVDDMIIVGANMQDIVKIKEKLAHTFAMKDLGAAKKILNMQIHRDKKKRKLYLSQEDYINKVLERFKIQNSKPKVLALSTIEDGYVAATKAIKEMIWMSRFMEELGKEQEDCVWGRNRLQSMAGKQTAAVSHTGFLRQLNSCAEASDLGRAGEAKSLMKLNGGRLKILYADMLDYHCIVDALNGCCGLFYTFDPPQYDEVMAEVEVRASYNVLEDSAHTETRQNVVFTSSMATIAWSDDRNSVADLHERHWRNVNLCIRLKFRMELQKMGGVYDQSSAYTDILLFRKNNYNLLLEEKSLTIGNMPSWWRKSSSKEVKKKGSRDNIFDGMPFRKFKLLLEEKGSFRFLEALGETVSIQLLRMDQDRGWTPGPESPTSWLEEGQHTGRNFPLPPLSISNSSPFVSSGSVSSSSSTVPRRPGKENNPPSPGSRWKKGKLLGRGTFGHVYAGLN</sequence>
<dbReference type="InterPro" id="IPR050425">
    <property type="entry name" value="NAD(P)_dehydrat-like"/>
</dbReference>
<dbReference type="AlphaFoldDB" id="A0AA38CHB1"/>
<reference evidence="4 5" key="1">
    <citation type="journal article" date="2021" name="Nat. Plants">
        <title>The Taxus genome provides insights into paclitaxel biosynthesis.</title>
        <authorList>
            <person name="Xiong X."/>
            <person name="Gou J."/>
            <person name="Liao Q."/>
            <person name="Li Y."/>
            <person name="Zhou Q."/>
            <person name="Bi G."/>
            <person name="Li C."/>
            <person name="Du R."/>
            <person name="Wang X."/>
            <person name="Sun T."/>
            <person name="Guo L."/>
            <person name="Liang H."/>
            <person name="Lu P."/>
            <person name="Wu Y."/>
            <person name="Zhang Z."/>
            <person name="Ro D.K."/>
            <person name="Shang Y."/>
            <person name="Huang S."/>
            <person name="Yan J."/>
        </authorList>
    </citation>
    <scope>NUCLEOTIDE SEQUENCE [LARGE SCALE GENOMIC DNA]</scope>
    <source>
        <strain evidence="4">Ta-2019</strain>
    </source>
</reference>
<dbReference type="GO" id="GO:0016616">
    <property type="term" value="F:oxidoreductase activity, acting on the CH-OH group of donors, NAD or NADP as acceptor"/>
    <property type="evidence" value="ECO:0007669"/>
    <property type="project" value="TreeGrafter"/>
</dbReference>
<accession>A0AA38CHB1</accession>
<dbReference type="InterPro" id="IPR013103">
    <property type="entry name" value="RVT_2"/>
</dbReference>
<dbReference type="PANTHER" id="PTHR10366:SF749">
    <property type="entry name" value="NAD DEPENDENT EPIMERASE_DEHYDRATASE FAMILY PROTEIN, EXPRESSED"/>
    <property type="match status" value="1"/>
</dbReference>
<dbReference type="Pfam" id="PF07727">
    <property type="entry name" value="RVT_2"/>
    <property type="match status" value="1"/>
</dbReference>
<evidence type="ECO:0000259" key="3">
    <source>
        <dbReference type="Pfam" id="PF07727"/>
    </source>
</evidence>
<evidence type="ECO:0000313" key="5">
    <source>
        <dbReference type="Proteomes" id="UP000824469"/>
    </source>
</evidence>
<dbReference type="EMBL" id="JAHRHJ020000009">
    <property type="protein sequence ID" value="KAH9301416.1"/>
    <property type="molecule type" value="Genomic_DNA"/>
</dbReference>
<dbReference type="PANTHER" id="PTHR10366">
    <property type="entry name" value="NAD DEPENDENT EPIMERASE/DEHYDRATASE"/>
    <property type="match status" value="1"/>
</dbReference>
<evidence type="ECO:0000256" key="1">
    <source>
        <dbReference type="ARBA" id="ARBA00023002"/>
    </source>
</evidence>
<feature type="region of interest" description="Disordered" evidence="2">
    <location>
        <begin position="509"/>
        <end position="581"/>
    </location>
</feature>
<dbReference type="Gene3D" id="3.40.50.720">
    <property type="entry name" value="NAD(P)-binding Rossmann-like Domain"/>
    <property type="match status" value="1"/>
</dbReference>
<proteinExistence type="predicted"/>
<organism evidence="4 5">
    <name type="scientific">Taxus chinensis</name>
    <name type="common">Chinese yew</name>
    <name type="synonym">Taxus wallichiana var. chinensis</name>
    <dbReference type="NCBI Taxonomy" id="29808"/>
    <lineage>
        <taxon>Eukaryota</taxon>
        <taxon>Viridiplantae</taxon>
        <taxon>Streptophyta</taxon>
        <taxon>Embryophyta</taxon>
        <taxon>Tracheophyta</taxon>
        <taxon>Spermatophyta</taxon>
        <taxon>Pinopsida</taxon>
        <taxon>Pinidae</taxon>
        <taxon>Conifers II</taxon>
        <taxon>Cupressales</taxon>
        <taxon>Taxaceae</taxon>
        <taxon>Taxus</taxon>
    </lineage>
</organism>
<evidence type="ECO:0000256" key="2">
    <source>
        <dbReference type="SAM" id="MobiDB-lite"/>
    </source>
</evidence>
<feature type="compositionally biased region" description="Low complexity" evidence="2">
    <location>
        <begin position="538"/>
        <end position="559"/>
    </location>
</feature>
<keyword evidence="1" id="KW-0560">Oxidoreductase</keyword>
<dbReference type="SUPFAM" id="SSF51735">
    <property type="entry name" value="NAD(P)-binding Rossmann-fold domains"/>
    <property type="match status" value="1"/>
</dbReference>
<gene>
    <name evidence="4" type="ORF">KI387_012999</name>
</gene>
<feature type="domain" description="Reverse transcriptase Ty1/copia-type" evidence="3">
    <location>
        <begin position="3"/>
        <end position="220"/>
    </location>
</feature>
<keyword evidence="5" id="KW-1185">Reference proteome</keyword>
<dbReference type="InterPro" id="IPR036291">
    <property type="entry name" value="NAD(P)-bd_dom_sf"/>
</dbReference>
<name>A0AA38CHB1_TAXCH</name>
<comment type="caution">
    <text evidence="4">The sequence shown here is derived from an EMBL/GenBank/DDBJ whole genome shotgun (WGS) entry which is preliminary data.</text>
</comment>
<protein>
    <recommendedName>
        <fullName evidence="3">Reverse transcriptase Ty1/copia-type domain-containing protein</fullName>
    </recommendedName>
</protein>
<feature type="non-terminal residue" evidence="4">
    <location>
        <position position="1"/>
    </location>
</feature>
<dbReference type="Proteomes" id="UP000824469">
    <property type="component" value="Unassembled WGS sequence"/>
</dbReference>